<evidence type="ECO:0000256" key="9">
    <source>
        <dbReference type="ARBA" id="ARBA00022723"/>
    </source>
</evidence>
<comment type="caution">
    <text evidence="15">The sequence shown here is derived from an EMBL/GenBank/DDBJ whole genome shotgun (WGS) entry which is preliminary data.</text>
</comment>
<keyword evidence="9" id="KW-0479">Metal-binding</keyword>
<dbReference type="OrthoDB" id="10254258at2759"/>
<evidence type="ECO:0000256" key="13">
    <source>
        <dbReference type="SAM" id="MobiDB-lite"/>
    </source>
</evidence>
<organism evidence="15 16">
    <name type="scientific">Schizophyllum amplum</name>
    <dbReference type="NCBI Taxonomy" id="97359"/>
    <lineage>
        <taxon>Eukaryota</taxon>
        <taxon>Fungi</taxon>
        <taxon>Dikarya</taxon>
        <taxon>Basidiomycota</taxon>
        <taxon>Agaricomycotina</taxon>
        <taxon>Agaricomycetes</taxon>
        <taxon>Agaricomycetidae</taxon>
        <taxon>Agaricales</taxon>
        <taxon>Schizophyllaceae</taxon>
        <taxon>Schizophyllum</taxon>
    </lineage>
</organism>
<evidence type="ECO:0000256" key="11">
    <source>
        <dbReference type="ARBA" id="ARBA00022842"/>
    </source>
</evidence>
<dbReference type="SUPFAM" id="SSF109604">
    <property type="entry name" value="HD-domain/PDEase-like"/>
    <property type="match status" value="1"/>
</dbReference>
<evidence type="ECO:0000313" key="15">
    <source>
        <dbReference type="EMBL" id="TRM65422.1"/>
    </source>
</evidence>
<dbReference type="PROSITE" id="PS51831">
    <property type="entry name" value="HD"/>
    <property type="match status" value="1"/>
</dbReference>
<name>A0A550CKV9_9AGAR</name>
<dbReference type="InterPro" id="IPR006674">
    <property type="entry name" value="HD_domain"/>
</dbReference>
<evidence type="ECO:0000259" key="14">
    <source>
        <dbReference type="PROSITE" id="PS51831"/>
    </source>
</evidence>
<dbReference type="PANTHER" id="PTHR11845:SF13">
    <property type="entry name" value="5'-DEOXYNUCLEOTIDASE HDDC2"/>
    <property type="match status" value="1"/>
</dbReference>
<feature type="region of interest" description="Disordered" evidence="13">
    <location>
        <begin position="1"/>
        <end position="26"/>
    </location>
</feature>
<dbReference type="GO" id="GO:0009159">
    <property type="term" value="P:deoxyribonucleoside monophosphate catabolic process"/>
    <property type="evidence" value="ECO:0007669"/>
    <property type="project" value="UniProtKB-ARBA"/>
</dbReference>
<evidence type="ECO:0000256" key="10">
    <source>
        <dbReference type="ARBA" id="ARBA00022801"/>
    </source>
</evidence>
<gene>
    <name evidence="15" type="ORF">BD626DRAFT_399194</name>
</gene>
<keyword evidence="12" id="KW-0170">Cobalt</keyword>
<evidence type="ECO:0000256" key="6">
    <source>
        <dbReference type="ARBA" id="ARBA00009999"/>
    </source>
</evidence>
<keyword evidence="11" id="KW-0460">Magnesium</keyword>
<keyword evidence="16" id="KW-1185">Reference proteome</keyword>
<accession>A0A550CKV9</accession>
<evidence type="ECO:0000256" key="12">
    <source>
        <dbReference type="ARBA" id="ARBA00023285"/>
    </source>
</evidence>
<evidence type="ECO:0000256" key="8">
    <source>
        <dbReference type="ARBA" id="ARBA00012964"/>
    </source>
</evidence>
<dbReference type="SMART" id="SM00471">
    <property type="entry name" value="HDc"/>
    <property type="match status" value="1"/>
</dbReference>
<comment type="function">
    <text evidence="5">Catalyzes the dephosphorylation of the nucleoside 5'-monophosphates deoxyadenosine monophosphate (dAMP), deoxycytidine monophosphate (dCMP), deoxyguanosine monophosphate (dGMP) and deoxythymidine monophosphate (dTMP).</text>
</comment>
<evidence type="ECO:0000256" key="2">
    <source>
        <dbReference type="ARBA" id="ARBA00001936"/>
    </source>
</evidence>
<comment type="cofactor">
    <cofactor evidence="4">
        <name>Mg(2+)</name>
        <dbReference type="ChEBI" id="CHEBI:18420"/>
    </cofactor>
</comment>
<evidence type="ECO:0000256" key="3">
    <source>
        <dbReference type="ARBA" id="ARBA00001941"/>
    </source>
</evidence>
<dbReference type="EMBL" id="VDMD01000005">
    <property type="protein sequence ID" value="TRM65422.1"/>
    <property type="molecule type" value="Genomic_DNA"/>
</dbReference>
<evidence type="ECO:0000256" key="4">
    <source>
        <dbReference type="ARBA" id="ARBA00001946"/>
    </source>
</evidence>
<evidence type="ECO:0000256" key="1">
    <source>
        <dbReference type="ARBA" id="ARBA00001638"/>
    </source>
</evidence>
<keyword evidence="10" id="KW-0378">Hydrolase</keyword>
<comment type="similarity">
    <text evidence="6">Belongs to the HDDC2 family.</text>
</comment>
<evidence type="ECO:0000256" key="5">
    <source>
        <dbReference type="ARBA" id="ARBA00004074"/>
    </source>
</evidence>
<dbReference type="PANTHER" id="PTHR11845">
    <property type="entry name" value="5'-DEOXYNUCLEOTIDASE HDDC2"/>
    <property type="match status" value="1"/>
</dbReference>
<dbReference type="GO" id="GO:0046872">
    <property type="term" value="F:metal ion binding"/>
    <property type="evidence" value="ECO:0007669"/>
    <property type="project" value="UniProtKB-KW"/>
</dbReference>
<comment type="cofactor">
    <cofactor evidence="3">
        <name>Co(2+)</name>
        <dbReference type="ChEBI" id="CHEBI:48828"/>
    </cofactor>
</comment>
<reference evidence="15 16" key="1">
    <citation type="journal article" date="2019" name="New Phytol.">
        <title>Comparative genomics reveals unique wood-decay strategies and fruiting body development in the Schizophyllaceae.</title>
        <authorList>
            <person name="Almasi E."/>
            <person name="Sahu N."/>
            <person name="Krizsan K."/>
            <person name="Balint B."/>
            <person name="Kovacs G.M."/>
            <person name="Kiss B."/>
            <person name="Cseklye J."/>
            <person name="Drula E."/>
            <person name="Henrissat B."/>
            <person name="Nagy I."/>
            <person name="Chovatia M."/>
            <person name="Adam C."/>
            <person name="LaButti K."/>
            <person name="Lipzen A."/>
            <person name="Riley R."/>
            <person name="Grigoriev I.V."/>
            <person name="Nagy L.G."/>
        </authorList>
    </citation>
    <scope>NUCLEOTIDE SEQUENCE [LARGE SCALE GENOMIC DNA]</scope>
    <source>
        <strain evidence="15 16">NL-1724</strain>
    </source>
</reference>
<comment type="catalytic activity">
    <reaction evidence="1">
        <text>a 2'-deoxyribonucleoside 5'-phosphate + H2O = a 2'-deoxyribonucleoside + phosphate</text>
        <dbReference type="Rhea" id="RHEA:36167"/>
        <dbReference type="ChEBI" id="CHEBI:15377"/>
        <dbReference type="ChEBI" id="CHEBI:18274"/>
        <dbReference type="ChEBI" id="CHEBI:43474"/>
        <dbReference type="ChEBI" id="CHEBI:65317"/>
        <dbReference type="EC" id="3.1.3.89"/>
    </reaction>
</comment>
<dbReference type="Pfam" id="PF13023">
    <property type="entry name" value="HD_3"/>
    <property type="match status" value="1"/>
</dbReference>
<sequence>MDASHTSPGTSEPVSQSLEQHPNYKTTGNEKRDLLAFFHVLERLKMQKRTGWVDHKISNPESISDHMYRMAIMAMCCSDTQLDISKCVFLALVHDIAEAQVGDITPRHGLSKAEKARLEEDAMNNFVHEMLHDSPAASRIMALWKEYEERQTPEAQFVKDLDRFEMAAQAFAYERRTGKNLQTFFDSSVPDIRHPEVRAWAGELQAERNELQDDKTSAPAQPRVV</sequence>
<proteinExistence type="inferred from homology"/>
<evidence type="ECO:0000313" key="16">
    <source>
        <dbReference type="Proteomes" id="UP000320762"/>
    </source>
</evidence>
<dbReference type="Proteomes" id="UP000320762">
    <property type="component" value="Unassembled WGS sequence"/>
</dbReference>
<dbReference type="FunFam" id="1.10.3210.10:FF:000011">
    <property type="entry name" value="HD domain-containing protein 2"/>
    <property type="match status" value="1"/>
</dbReference>
<dbReference type="GO" id="GO:0005737">
    <property type="term" value="C:cytoplasm"/>
    <property type="evidence" value="ECO:0007669"/>
    <property type="project" value="TreeGrafter"/>
</dbReference>
<dbReference type="STRING" id="97359.A0A550CKV9"/>
<dbReference type="Gene3D" id="1.10.3210.10">
    <property type="entry name" value="Hypothetical protein af1432"/>
    <property type="match status" value="1"/>
</dbReference>
<dbReference type="EC" id="3.1.3.89" evidence="8"/>
<dbReference type="AlphaFoldDB" id="A0A550CKV9"/>
<dbReference type="InterPro" id="IPR003607">
    <property type="entry name" value="HD/PDEase_dom"/>
</dbReference>
<comment type="subunit">
    <text evidence="7">Homodimer.</text>
</comment>
<dbReference type="GO" id="GO:0002953">
    <property type="term" value="F:5'-deoxynucleotidase activity"/>
    <property type="evidence" value="ECO:0007669"/>
    <property type="project" value="UniProtKB-EC"/>
</dbReference>
<evidence type="ECO:0000256" key="7">
    <source>
        <dbReference type="ARBA" id="ARBA00011738"/>
    </source>
</evidence>
<comment type="cofactor">
    <cofactor evidence="2">
        <name>Mn(2+)</name>
        <dbReference type="ChEBI" id="CHEBI:29035"/>
    </cofactor>
</comment>
<dbReference type="InterPro" id="IPR039356">
    <property type="entry name" value="YfbR/HDDC2"/>
</dbReference>
<feature type="domain" description="HD" evidence="14">
    <location>
        <begin position="63"/>
        <end position="167"/>
    </location>
</feature>
<protein>
    <recommendedName>
        <fullName evidence="8">5'-deoxynucleotidase</fullName>
        <ecNumber evidence="8">3.1.3.89</ecNumber>
    </recommendedName>
</protein>